<dbReference type="AlphaFoldDB" id="T0MEP5"/>
<dbReference type="Proteomes" id="UP000015530">
    <property type="component" value="Unassembled WGS sequence"/>
</dbReference>
<organism evidence="1 2">
    <name type="scientific">Colletotrichum gloeosporioides (strain Cg-14)</name>
    <name type="common">Anthracnose fungus</name>
    <name type="synonym">Glomerella cingulata</name>
    <dbReference type="NCBI Taxonomy" id="1237896"/>
    <lineage>
        <taxon>Eukaryota</taxon>
        <taxon>Fungi</taxon>
        <taxon>Dikarya</taxon>
        <taxon>Ascomycota</taxon>
        <taxon>Pezizomycotina</taxon>
        <taxon>Sordariomycetes</taxon>
        <taxon>Hypocreomycetidae</taxon>
        <taxon>Glomerellales</taxon>
        <taxon>Glomerellaceae</taxon>
        <taxon>Colletotrichum</taxon>
        <taxon>Colletotrichum gloeosporioides species complex</taxon>
    </lineage>
</organism>
<evidence type="ECO:0000313" key="1">
    <source>
        <dbReference type="EMBL" id="EQB59565.1"/>
    </source>
</evidence>
<accession>T0MEP5</accession>
<proteinExistence type="predicted"/>
<reference evidence="2" key="1">
    <citation type="journal article" date="2013" name="Mol. Plant Microbe Interact.">
        <title>Global aspects of pacC regulation of pathogenicity genes in Colletotrichum gloeosporioides as revealed by transcriptome analysis.</title>
        <authorList>
            <person name="Alkan N."/>
            <person name="Meng X."/>
            <person name="Friedlander G."/>
            <person name="Reuveni E."/>
            <person name="Sukno S."/>
            <person name="Sherman A."/>
            <person name="Thon M."/>
            <person name="Fluhr R."/>
            <person name="Prusky D."/>
        </authorList>
    </citation>
    <scope>NUCLEOTIDE SEQUENCE [LARGE SCALE GENOMIC DNA]</scope>
    <source>
        <strain evidence="2">Cg-14</strain>
    </source>
</reference>
<protein>
    <submittedName>
        <fullName evidence="1">Uncharacterized protein</fullName>
    </submittedName>
</protein>
<evidence type="ECO:0000313" key="2">
    <source>
        <dbReference type="Proteomes" id="UP000015530"/>
    </source>
</evidence>
<dbReference type="HOGENOM" id="CLU_3417234_0_0_1"/>
<name>T0MEP5_COLGC</name>
<comment type="caution">
    <text evidence="1">The sequence shown here is derived from an EMBL/GenBank/DDBJ whole genome shotgun (WGS) entry which is preliminary data.</text>
</comment>
<dbReference type="EMBL" id="AMYD01000003">
    <property type="protein sequence ID" value="EQB59565.1"/>
    <property type="molecule type" value="Genomic_DNA"/>
</dbReference>
<gene>
    <name evidence="1" type="ORF">CGLO_00004</name>
</gene>
<sequence length="26" mass="2615">MLLDPVSAGDVGVDVLFLEIGGGLID</sequence>